<feature type="compositionally biased region" description="Polar residues" evidence="1">
    <location>
        <begin position="122"/>
        <end position="135"/>
    </location>
</feature>
<name>A0A2U1JWV9_9BACI</name>
<dbReference type="PANTHER" id="PTHR35792">
    <property type="entry name" value="GENERAL STRESS PROTEIN"/>
    <property type="match status" value="1"/>
</dbReference>
<keyword evidence="2" id="KW-1133">Transmembrane helix</keyword>
<proteinExistence type="predicted"/>
<keyword evidence="2" id="KW-0812">Transmembrane</keyword>
<evidence type="ECO:0000256" key="2">
    <source>
        <dbReference type="SAM" id="Phobius"/>
    </source>
</evidence>
<reference evidence="3 4" key="1">
    <citation type="submission" date="2018-04" db="EMBL/GenBank/DDBJ databases">
        <title>Camelliibacillus theae gen. nov., sp. nov., isolated from Pu'er tea.</title>
        <authorList>
            <person name="Niu L."/>
        </authorList>
    </citation>
    <scope>NUCLEOTIDE SEQUENCE [LARGE SCALE GENOMIC DNA]</scope>
    <source>
        <strain evidence="3 4">T8</strain>
    </source>
</reference>
<dbReference type="Proteomes" id="UP000245998">
    <property type="component" value="Unassembled WGS sequence"/>
</dbReference>
<evidence type="ECO:0000313" key="3">
    <source>
        <dbReference type="EMBL" id="PWA09475.1"/>
    </source>
</evidence>
<accession>A0A2U1JWV9</accession>
<evidence type="ECO:0008006" key="5">
    <source>
        <dbReference type="Google" id="ProtNLM"/>
    </source>
</evidence>
<sequence length="142" mass="15116">MSDNNLKSKDFLTGVIVGSIVGAVSALLLAPKSGKEMRSDLNEQASVMKERSLQLKDTAVEKGTEWISVAKEKSSDIAKTVSDQSSQVASKVKDITGQIKSNMDSGSSPLTSENPFLEDSNESIVSTNTTATPTDDVSKMDE</sequence>
<comment type="caution">
    <text evidence="3">The sequence shown here is derived from an EMBL/GenBank/DDBJ whole genome shotgun (WGS) entry which is preliminary data.</text>
</comment>
<dbReference type="InterPro" id="IPR024623">
    <property type="entry name" value="YtxH"/>
</dbReference>
<feature type="region of interest" description="Disordered" evidence="1">
    <location>
        <begin position="96"/>
        <end position="142"/>
    </location>
</feature>
<organism evidence="3 4">
    <name type="scientific">Pueribacillus theae</name>
    <dbReference type="NCBI Taxonomy" id="2171751"/>
    <lineage>
        <taxon>Bacteria</taxon>
        <taxon>Bacillati</taxon>
        <taxon>Bacillota</taxon>
        <taxon>Bacilli</taxon>
        <taxon>Bacillales</taxon>
        <taxon>Bacillaceae</taxon>
        <taxon>Pueribacillus</taxon>
    </lineage>
</organism>
<protein>
    <recommendedName>
        <fullName evidence="5">YtxH domain-containing protein</fullName>
    </recommendedName>
</protein>
<dbReference type="EMBL" id="QCZG01000028">
    <property type="protein sequence ID" value="PWA09475.1"/>
    <property type="molecule type" value="Genomic_DNA"/>
</dbReference>
<dbReference type="Pfam" id="PF12732">
    <property type="entry name" value="YtxH"/>
    <property type="match status" value="1"/>
</dbReference>
<dbReference type="InterPro" id="IPR052928">
    <property type="entry name" value="Desiccation-related_membrane"/>
</dbReference>
<feature type="transmembrane region" description="Helical" evidence="2">
    <location>
        <begin position="12"/>
        <end position="30"/>
    </location>
</feature>
<gene>
    <name evidence="3" type="ORF">DCC39_12930</name>
</gene>
<evidence type="ECO:0000256" key="1">
    <source>
        <dbReference type="SAM" id="MobiDB-lite"/>
    </source>
</evidence>
<evidence type="ECO:0000313" key="4">
    <source>
        <dbReference type="Proteomes" id="UP000245998"/>
    </source>
</evidence>
<dbReference type="AlphaFoldDB" id="A0A2U1JWV9"/>
<dbReference type="PANTHER" id="PTHR35792:SF1">
    <property type="entry name" value="SLL0268 PROTEIN"/>
    <property type="match status" value="1"/>
</dbReference>
<dbReference type="OrthoDB" id="9810874at2"/>
<keyword evidence="2" id="KW-0472">Membrane</keyword>
<feature type="compositionally biased region" description="Polar residues" evidence="1">
    <location>
        <begin position="98"/>
        <end position="114"/>
    </location>
</feature>
<dbReference type="RefSeq" id="WP_116555325.1">
    <property type="nucleotide sequence ID" value="NZ_QCZG01000028.1"/>
</dbReference>
<keyword evidence="4" id="KW-1185">Reference proteome</keyword>